<feature type="transmembrane region" description="Helical" evidence="7">
    <location>
        <begin position="170"/>
        <end position="190"/>
    </location>
</feature>
<keyword evidence="4 7" id="KW-0812">Transmembrane</keyword>
<comment type="caution">
    <text evidence="8">The sequence shown here is derived from an EMBL/GenBank/DDBJ whole genome shotgun (WGS) entry which is preliminary data.</text>
</comment>
<dbReference type="NCBIfam" id="TIGR00797">
    <property type="entry name" value="matE"/>
    <property type="match status" value="1"/>
</dbReference>
<dbReference type="RefSeq" id="WP_132696770.1">
    <property type="nucleotide sequence ID" value="NZ_SLVM01000035.1"/>
</dbReference>
<feature type="transmembrane region" description="Helical" evidence="7">
    <location>
        <begin position="196"/>
        <end position="218"/>
    </location>
</feature>
<sequence>MADRAAGAAPAPPPLTHRRVLAIALPIVLSNATVPILGAVDTGVVGQMGEAAPIGAVGLGAIILAAIYWVFGFLRMGTTGLTAQAWGAGDRAEVDAMLSRALLIGGAAGLVLIALQWPLFAGAFRIAPASAEVETLARDYMAIRIWSAPAAIGLFGITGWLIAQGRTRAVLVLQLWMNSVNILLDFWFVLGLGWGVQGVAIATFLAEWTGAGLGLWLCRGAFRGAAWRESARLFEPARLRHMAAVNTDILIRSLLLQAVFVSFLFVAAGFGDVPLAANQVLLQFLQITAYALDGFAFAAEALVGQAMGARARAVLRRAALMTSLWGVLTVIGLAAAFAAFGGAIIDLMTTSAEVRAAARDYLPWMVAAPVFGLASYMLDGIFIGATRTRDMRNMMAVAAAVYAAAALALVPACGNHGLWMALLISFVARAVTLGLRYPALEAAADRPAQARG</sequence>
<evidence type="ECO:0000256" key="4">
    <source>
        <dbReference type="ARBA" id="ARBA00022692"/>
    </source>
</evidence>
<dbReference type="OrthoDB" id="9789527at2"/>
<dbReference type="EMBL" id="SLVM01000035">
    <property type="protein sequence ID" value="TCM76203.1"/>
    <property type="molecule type" value="Genomic_DNA"/>
</dbReference>
<dbReference type="PANTHER" id="PTHR43298">
    <property type="entry name" value="MULTIDRUG RESISTANCE PROTEIN NORM-RELATED"/>
    <property type="match status" value="1"/>
</dbReference>
<accession>A0A4R1YIN2</accession>
<dbReference type="InterPro" id="IPR002528">
    <property type="entry name" value="MATE_fam"/>
</dbReference>
<evidence type="ECO:0000313" key="9">
    <source>
        <dbReference type="Proteomes" id="UP000295277"/>
    </source>
</evidence>
<gene>
    <name evidence="8" type="ORF">EV216_13529</name>
</gene>
<protein>
    <submittedName>
        <fullName evidence="8">MATE family multidrug resistance protein</fullName>
    </submittedName>
</protein>
<evidence type="ECO:0000256" key="7">
    <source>
        <dbReference type="SAM" id="Phobius"/>
    </source>
</evidence>
<organism evidence="8 9">
    <name type="scientific">Rhodovulum steppense</name>
    <dbReference type="NCBI Taxonomy" id="540251"/>
    <lineage>
        <taxon>Bacteria</taxon>
        <taxon>Pseudomonadati</taxon>
        <taxon>Pseudomonadota</taxon>
        <taxon>Alphaproteobacteria</taxon>
        <taxon>Rhodobacterales</taxon>
        <taxon>Paracoccaceae</taxon>
        <taxon>Rhodovulum</taxon>
    </lineage>
</organism>
<dbReference type="Pfam" id="PF01554">
    <property type="entry name" value="MatE"/>
    <property type="match status" value="2"/>
</dbReference>
<feature type="transmembrane region" description="Helical" evidence="7">
    <location>
        <begin position="394"/>
        <end position="412"/>
    </location>
</feature>
<evidence type="ECO:0000256" key="3">
    <source>
        <dbReference type="ARBA" id="ARBA00022448"/>
    </source>
</evidence>
<comment type="subcellular location">
    <subcellularLocation>
        <location evidence="1">Membrane</location>
        <topology evidence="1">Multi-pass membrane protein</topology>
    </subcellularLocation>
</comment>
<dbReference type="InterPro" id="IPR050222">
    <property type="entry name" value="MATE_MdtK"/>
</dbReference>
<dbReference type="CDD" id="cd13136">
    <property type="entry name" value="MATE_DinF_like"/>
    <property type="match status" value="1"/>
</dbReference>
<evidence type="ECO:0000256" key="6">
    <source>
        <dbReference type="ARBA" id="ARBA00023136"/>
    </source>
</evidence>
<evidence type="ECO:0000313" key="8">
    <source>
        <dbReference type="EMBL" id="TCM76203.1"/>
    </source>
</evidence>
<proteinExistence type="inferred from homology"/>
<dbReference type="GO" id="GO:0015297">
    <property type="term" value="F:antiporter activity"/>
    <property type="evidence" value="ECO:0007669"/>
    <property type="project" value="InterPro"/>
</dbReference>
<dbReference type="InterPro" id="IPR044644">
    <property type="entry name" value="DinF-like"/>
</dbReference>
<dbReference type="GO" id="GO:0042910">
    <property type="term" value="F:xenobiotic transmembrane transporter activity"/>
    <property type="evidence" value="ECO:0007669"/>
    <property type="project" value="InterPro"/>
</dbReference>
<feature type="transmembrane region" description="Helical" evidence="7">
    <location>
        <begin position="101"/>
        <end position="120"/>
    </location>
</feature>
<feature type="transmembrane region" description="Helical" evidence="7">
    <location>
        <begin position="361"/>
        <end position="382"/>
    </location>
</feature>
<dbReference type="PANTHER" id="PTHR43298:SF2">
    <property type="entry name" value="FMN_FAD EXPORTER YEEO-RELATED"/>
    <property type="match status" value="1"/>
</dbReference>
<keyword evidence="3" id="KW-0813">Transport</keyword>
<feature type="transmembrane region" description="Helical" evidence="7">
    <location>
        <begin position="140"/>
        <end position="163"/>
    </location>
</feature>
<keyword evidence="9" id="KW-1185">Reference proteome</keyword>
<feature type="transmembrane region" description="Helical" evidence="7">
    <location>
        <begin position="52"/>
        <end position="71"/>
    </location>
</feature>
<feature type="transmembrane region" description="Helical" evidence="7">
    <location>
        <begin position="280"/>
        <end position="303"/>
    </location>
</feature>
<keyword evidence="6 7" id="KW-0472">Membrane</keyword>
<feature type="transmembrane region" description="Helical" evidence="7">
    <location>
        <begin position="249"/>
        <end position="268"/>
    </location>
</feature>
<evidence type="ECO:0000256" key="1">
    <source>
        <dbReference type="ARBA" id="ARBA00004141"/>
    </source>
</evidence>
<name>A0A4R1YIN2_9RHOB</name>
<evidence type="ECO:0000256" key="2">
    <source>
        <dbReference type="ARBA" id="ARBA00010199"/>
    </source>
</evidence>
<dbReference type="AlphaFoldDB" id="A0A4R1YIN2"/>
<dbReference type="GO" id="GO:0005886">
    <property type="term" value="C:plasma membrane"/>
    <property type="evidence" value="ECO:0007669"/>
    <property type="project" value="TreeGrafter"/>
</dbReference>
<feature type="transmembrane region" description="Helical" evidence="7">
    <location>
        <begin position="418"/>
        <end position="437"/>
    </location>
</feature>
<dbReference type="Proteomes" id="UP000295277">
    <property type="component" value="Unassembled WGS sequence"/>
</dbReference>
<feature type="transmembrane region" description="Helical" evidence="7">
    <location>
        <begin position="20"/>
        <end position="40"/>
    </location>
</feature>
<reference evidence="8 9" key="1">
    <citation type="submission" date="2019-03" db="EMBL/GenBank/DDBJ databases">
        <title>Genomic Encyclopedia of Type Strains, Phase IV (KMG-IV): sequencing the most valuable type-strain genomes for metagenomic binning, comparative biology and taxonomic classification.</title>
        <authorList>
            <person name="Goeker M."/>
        </authorList>
    </citation>
    <scope>NUCLEOTIDE SEQUENCE [LARGE SCALE GENOMIC DNA]</scope>
    <source>
        <strain evidence="8 9">DSM 21153</strain>
    </source>
</reference>
<feature type="transmembrane region" description="Helical" evidence="7">
    <location>
        <begin position="324"/>
        <end position="349"/>
    </location>
</feature>
<evidence type="ECO:0000256" key="5">
    <source>
        <dbReference type="ARBA" id="ARBA00022989"/>
    </source>
</evidence>
<keyword evidence="5 7" id="KW-1133">Transmembrane helix</keyword>
<comment type="similarity">
    <text evidence="2">Belongs to the multi antimicrobial extrusion (MATE) (TC 2.A.66.1) family.</text>
</comment>